<reference evidence="2 3" key="1">
    <citation type="submission" date="2019-06" db="EMBL/GenBank/DDBJ databases">
        <title>Whole genome shotgun sequence of Gluconobacter roseus NBRC 3990.</title>
        <authorList>
            <person name="Hosoyama A."/>
            <person name="Uohara A."/>
            <person name="Ohji S."/>
            <person name="Ichikawa N."/>
        </authorList>
    </citation>
    <scope>NUCLEOTIDE SEQUENCE [LARGE SCALE GENOMIC DNA]</scope>
    <source>
        <strain evidence="2 3">NBRC 3990</strain>
    </source>
</reference>
<feature type="signal peptide" evidence="1">
    <location>
        <begin position="1"/>
        <end position="26"/>
    </location>
</feature>
<sequence>MSLSRLVCATCLTLALVGPALTPAWGMDTPMPPQAGSFTLQEPAARLKLRLVPGNTLAAGYHSPFYQRNTATGAITLQTDGLQPSIRGQTAPATVLREGTAWYFQQTPADMTASLYIDVWPSDQRVIIGRIQSTHGPVAELVADGHHSQVIAIIHDGTSTRRITAGTIYPDRHISYTISSRPSGTLQIVVNGTRSVLPMPVAATAPVMWFEAVAGQTGWHMPCHGDMARVTFTSLDVHHPAP</sequence>
<dbReference type="InterPro" id="IPR013320">
    <property type="entry name" value="ConA-like_dom_sf"/>
</dbReference>
<dbReference type="AlphaFoldDB" id="A0A4Y3M9V3"/>
<feature type="chain" id="PRO_5021185787" description="Alginate lyase 2 domain-containing protein" evidence="1">
    <location>
        <begin position="27"/>
        <end position="242"/>
    </location>
</feature>
<organism evidence="2 3">
    <name type="scientific">Gluconobacter roseus NBRC 3990</name>
    <dbReference type="NCBI Taxonomy" id="1307950"/>
    <lineage>
        <taxon>Bacteria</taxon>
        <taxon>Pseudomonadati</taxon>
        <taxon>Pseudomonadota</taxon>
        <taxon>Alphaproteobacteria</taxon>
        <taxon>Acetobacterales</taxon>
        <taxon>Acetobacteraceae</taxon>
        <taxon>Gluconobacter</taxon>
    </lineage>
</organism>
<dbReference type="SUPFAM" id="SSF49899">
    <property type="entry name" value="Concanavalin A-like lectins/glucanases"/>
    <property type="match status" value="1"/>
</dbReference>
<proteinExistence type="predicted"/>
<keyword evidence="3" id="KW-1185">Reference proteome</keyword>
<dbReference type="Gene3D" id="2.60.120.200">
    <property type="match status" value="1"/>
</dbReference>
<dbReference type="STRING" id="586239.AD943_06980"/>
<dbReference type="EMBL" id="BJLY01000001">
    <property type="protein sequence ID" value="GEB03109.1"/>
    <property type="molecule type" value="Genomic_DNA"/>
</dbReference>
<keyword evidence="1" id="KW-0732">Signal</keyword>
<dbReference type="RefSeq" id="WP_062509282.1">
    <property type="nucleotide sequence ID" value="NZ_BAQZ01000018.1"/>
</dbReference>
<dbReference type="Proteomes" id="UP000320772">
    <property type="component" value="Unassembled WGS sequence"/>
</dbReference>
<evidence type="ECO:0000313" key="3">
    <source>
        <dbReference type="Proteomes" id="UP000320772"/>
    </source>
</evidence>
<accession>A0A4Y3M9V3</accession>
<gene>
    <name evidence="2" type="ORF">GRO01_06850</name>
</gene>
<evidence type="ECO:0000256" key="1">
    <source>
        <dbReference type="SAM" id="SignalP"/>
    </source>
</evidence>
<comment type="caution">
    <text evidence="2">The sequence shown here is derived from an EMBL/GenBank/DDBJ whole genome shotgun (WGS) entry which is preliminary data.</text>
</comment>
<name>A0A4Y3M9V3_9PROT</name>
<evidence type="ECO:0000313" key="2">
    <source>
        <dbReference type="EMBL" id="GEB03109.1"/>
    </source>
</evidence>
<evidence type="ECO:0008006" key="4">
    <source>
        <dbReference type="Google" id="ProtNLM"/>
    </source>
</evidence>
<protein>
    <recommendedName>
        <fullName evidence="4">Alginate lyase 2 domain-containing protein</fullName>
    </recommendedName>
</protein>